<dbReference type="GO" id="GO:0008745">
    <property type="term" value="F:N-acetylmuramoyl-L-alanine amidase activity"/>
    <property type="evidence" value="ECO:0007669"/>
    <property type="project" value="UniProtKB-EC"/>
</dbReference>
<dbReference type="RefSeq" id="WP_011813474.1">
    <property type="nucleotide sequence ID" value="NC_008789.1"/>
</dbReference>
<evidence type="ECO:0000256" key="3">
    <source>
        <dbReference type="ARBA" id="ARBA00022801"/>
    </source>
</evidence>
<dbReference type="PANTHER" id="PTHR30404">
    <property type="entry name" value="N-ACETYLMURAMOYL-L-ALANINE AMIDASE"/>
    <property type="match status" value="1"/>
</dbReference>
<dbReference type="eggNOG" id="COG1388">
    <property type="taxonomic scope" value="Bacteria"/>
</dbReference>
<dbReference type="Gene3D" id="2.60.40.3500">
    <property type="match status" value="1"/>
</dbReference>
<feature type="domain" description="LysM" evidence="4">
    <location>
        <begin position="386"/>
        <end position="429"/>
    </location>
</feature>
<dbReference type="CDD" id="cd02696">
    <property type="entry name" value="MurNAc-LAA"/>
    <property type="match status" value="1"/>
</dbReference>
<dbReference type="Pfam" id="PF01520">
    <property type="entry name" value="Amidase_3"/>
    <property type="match status" value="1"/>
</dbReference>
<dbReference type="InterPro" id="IPR050695">
    <property type="entry name" value="N-acetylmuramoyl_amidase_3"/>
</dbReference>
<reference evidence="5 6" key="2">
    <citation type="journal article" date="2013" name="Stand. Genomic Sci.">
        <title>Complete genome sequence of Halorhodospira halophila SL1.</title>
        <authorList>
            <person name="Challacombe J.F."/>
            <person name="Majid S."/>
            <person name="Deole R."/>
            <person name="Brettin T.S."/>
            <person name="Bruce D."/>
            <person name="Delano S.F."/>
            <person name="Detter J.C."/>
            <person name="Gleasner C.D."/>
            <person name="Han C.S."/>
            <person name="Misra M."/>
            <person name="Reitenga K.G."/>
            <person name="Mikhailova N."/>
            <person name="Woyke T."/>
            <person name="Pitluck S."/>
            <person name="Nolan M."/>
            <person name="Land M.L."/>
            <person name="Saunders E."/>
            <person name="Tapia R."/>
            <person name="Lapidus A."/>
            <person name="Ivanova N."/>
            <person name="Hoff W.D."/>
        </authorList>
    </citation>
    <scope>NUCLEOTIDE SEQUENCE [LARGE SCALE GENOMIC DNA]</scope>
    <source>
        <strain evidence="6">DSM 244 / SL1</strain>
    </source>
</reference>
<dbReference type="AlphaFoldDB" id="A1WUT9"/>
<reference evidence="6" key="1">
    <citation type="submission" date="2006-12" db="EMBL/GenBank/DDBJ databases">
        <title>Complete sequence of Halorhodospira halophila SL1.</title>
        <authorList>
            <consortium name="US DOE Joint Genome Institute"/>
            <person name="Copeland A."/>
            <person name="Lucas S."/>
            <person name="Lapidus A."/>
            <person name="Barry K."/>
            <person name="Detter J.C."/>
            <person name="Glavina del Rio T."/>
            <person name="Hammon N."/>
            <person name="Israni S."/>
            <person name="Dalin E."/>
            <person name="Tice H."/>
            <person name="Pitluck S."/>
            <person name="Saunders E."/>
            <person name="Brettin T."/>
            <person name="Bruce D."/>
            <person name="Han C."/>
            <person name="Tapia R."/>
            <person name="Schmutz J."/>
            <person name="Larimer F."/>
            <person name="Land M."/>
            <person name="Hauser L."/>
            <person name="Kyrpides N."/>
            <person name="Mikhailova N."/>
            <person name="Hoff W."/>
            <person name="Richardson P."/>
        </authorList>
    </citation>
    <scope>NUCLEOTIDE SEQUENCE [LARGE SCALE GENOMIC DNA]</scope>
    <source>
        <strain evidence="6">DSM 244 / SL1</strain>
    </source>
</reference>
<dbReference type="SMART" id="SM00257">
    <property type="entry name" value="LysM"/>
    <property type="match status" value="1"/>
</dbReference>
<keyword evidence="6" id="KW-1185">Reference proteome</keyword>
<protein>
    <recommendedName>
        <fullName evidence="2">N-acetylmuramoyl-L-alanine amidase</fullName>
        <ecNumber evidence="2">3.5.1.28</ecNumber>
    </recommendedName>
</protein>
<dbReference type="HOGENOM" id="CLU_014322_2_3_6"/>
<dbReference type="EC" id="3.5.1.28" evidence="2"/>
<dbReference type="SMART" id="SM00646">
    <property type="entry name" value="Ami_3"/>
    <property type="match status" value="1"/>
</dbReference>
<sequence>MRWGYGLAWIGVLIGLLVAGVASAASLDDVRLSDADDRTRVVFDLDRVPEHRVFSLPDPHRVVIDFEGVELNAADLPRGGVLQEIRTGRQEDGGLRVVLDVSREVEARSFVIGGEDGGQRLVVDLGGQQGGRRQAVRSASEREARDVIVAIDAGHGGVDPGAIGPEGTFEKDVALSVARKLYDLMTEAPGLKPLLVREGDYYMNLRDRTRVAREGNADIFLSIHADGAENPNVKGASVYALSVDGATSEQARVLARRENAADFIGGVSLEDKDDTVASVLVDLSRGHTIEASLEMGEHLLPKLDRHADLLRNRVDQAGFAVLKSLDMPSLLIELGFLTNPEEERRLNTLSYQRDLAEGIVAGVREYAERNILPELRMADAGQNGQREHEVQRGENLSVIAQQYQVSTERLREVNDLSGDGIRAGSTLIIP</sequence>
<dbReference type="KEGG" id="hha:Hhal_0669"/>
<dbReference type="SUPFAM" id="SSF53187">
    <property type="entry name" value="Zn-dependent exopeptidases"/>
    <property type="match status" value="1"/>
</dbReference>
<dbReference type="InterPro" id="IPR021731">
    <property type="entry name" value="AMIN_dom"/>
</dbReference>
<dbReference type="GO" id="GO:0009253">
    <property type="term" value="P:peptidoglycan catabolic process"/>
    <property type="evidence" value="ECO:0007669"/>
    <property type="project" value="InterPro"/>
</dbReference>
<accession>A1WUT9</accession>
<dbReference type="InterPro" id="IPR018392">
    <property type="entry name" value="LysM"/>
</dbReference>
<dbReference type="Pfam" id="PF11741">
    <property type="entry name" value="AMIN"/>
    <property type="match status" value="1"/>
</dbReference>
<dbReference type="SUPFAM" id="SSF54106">
    <property type="entry name" value="LysM domain"/>
    <property type="match status" value="1"/>
</dbReference>
<name>A1WUT9_HALHL</name>
<evidence type="ECO:0000259" key="4">
    <source>
        <dbReference type="PROSITE" id="PS51782"/>
    </source>
</evidence>
<proteinExistence type="predicted"/>
<dbReference type="Pfam" id="PF01476">
    <property type="entry name" value="LysM"/>
    <property type="match status" value="1"/>
</dbReference>
<dbReference type="Proteomes" id="UP000000647">
    <property type="component" value="Chromosome"/>
</dbReference>
<evidence type="ECO:0000256" key="2">
    <source>
        <dbReference type="ARBA" id="ARBA00011901"/>
    </source>
</evidence>
<dbReference type="EMBL" id="CP000544">
    <property type="protein sequence ID" value="ABM61451.1"/>
    <property type="molecule type" value="Genomic_DNA"/>
</dbReference>
<dbReference type="PROSITE" id="PS51782">
    <property type="entry name" value="LYSM"/>
    <property type="match status" value="1"/>
</dbReference>
<comment type="catalytic activity">
    <reaction evidence="1">
        <text>Hydrolyzes the link between N-acetylmuramoyl residues and L-amino acid residues in certain cell-wall glycopeptides.</text>
        <dbReference type="EC" id="3.5.1.28"/>
    </reaction>
</comment>
<evidence type="ECO:0000313" key="5">
    <source>
        <dbReference type="EMBL" id="ABM61451.1"/>
    </source>
</evidence>
<dbReference type="STRING" id="349124.Hhal_0669"/>
<dbReference type="Gene3D" id="3.10.350.10">
    <property type="entry name" value="LysM domain"/>
    <property type="match status" value="1"/>
</dbReference>
<evidence type="ECO:0000256" key="1">
    <source>
        <dbReference type="ARBA" id="ARBA00001561"/>
    </source>
</evidence>
<organism evidence="5 6">
    <name type="scientific">Halorhodospira halophila (strain DSM 244 / SL1)</name>
    <name type="common">Ectothiorhodospira halophila (strain DSM 244 / SL1)</name>
    <dbReference type="NCBI Taxonomy" id="349124"/>
    <lineage>
        <taxon>Bacteria</taxon>
        <taxon>Pseudomonadati</taxon>
        <taxon>Pseudomonadota</taxon>
        <taxon>Gammaproteobacteria</taxon>
        <taxon>Chromatiales</taxon>
        <taxon>Ectothiorhodospiraceae</taxon>
        <taxon>Halorhodospira</taxon>
    </lineage>
</organism>
<dbReference type="PANTHER" id="PTHR30404:SF0">
    <property type="entry name" value="N-ACETYLMURAMOYL-L-ALANINE AMIDASE AMIC"/>
    <property type="match status" value="1"/>
</dbReference>
<dbReference type="GO" id="GO:0030288">
    <property type="term" value="C:outer membrane-bounded periplasmic space"/>
    <property type="evidence" value="ECO:0007669"/>
    <property type="project" value="TreeGrafter"/>
</dbReference>
<evidence type="ECO:0000313" key="6">
    <source>
        <dbReference type="Proteomes" id="UP000000647"/>
    </source>
</evidence>
<keyword evidence="3 5" id="KW-0378">Hydrolase</keyword>
<gene>
    <name evidence="5" type="ordered locus">Hhal_0669</name>
</gene>
<dbReference type="InterPro" id="IPR002508">
    <property type="entry name" value="MurNAc-LAA_cat"/>
</dbReference>
<dbReference type="InterPro" id="IPR036779">
    <property type="entry name" value="LysM_dom_sf"/>
</dbReference>
<dbReference type="eggNOG" id="COG0860">
    <property type="taxonomic scope" value="Bacteria"/>
</dbReference>
<dbReference type="Gene3D" id="3.40.630.40">
    <property type="entry name" value="Zn-dependent exopeptidases"/>
    <property type="match status" value="1"/>
</dbReference>